<organism evidence="2">
    <name type="scientific">Culex pipiens</name>
    <name type="common">House mosquito</name>
    <dbReference type="NCBI Taxonomy" id="7175"/>
    <lineage>
        <taxon>Eukaryota</taxon>
        <taxon>Metazoa</taxon>
        <taxon>Ecdysozoa</taxon>
        <taxon>Arthropoda</taxon>
        <taxon>Hexapoda</taxon>
        <taxon>Insecta</taxon>
        <taxon>Pterygota</taxon>
        <taxon>Neoptera</taxon>
        <taxon>Endopterygota</taxon>
        <taxon>Diptera</taxon>
        <taxon>Nematocera</taxon>
        <taxon>Culicoidea</taxon>
        <taxon>Culicidae</taxon>
        <taxon>Culicinae</taxon>
        <taxon>Culicini</taxon>
        <taxon>Culex</taxon>
        <taxon>Culex</taxon>
    </lineage>
</organism>
<accession>A0A8D8DYI8</accession>
<name>A0A8D8DYI8_CULPI</name>
<evidence type="ECO:0000313" key="2">
    <source>
        <dbReference type="EMBL" id="CAG6521072.1"/>
    </source>
</evidence>
<proteinExistence type="predicted"/>
<feature type="compositionally biased region" description="Basic residues" evidence="1">
    <location>
        <begin position="61"/>
        <end position="73"/>
    </location>
</feature>
<sequence>MLGRFLPDARSDCLTMPRKRKRCCISLSRDRSGRLPSLQRPRCFTQRLKLSQLKPPSMGRRSLRSPKAWRKSHPPAASFRVKIGSPKLPPRGETHFESTKLCSRT</sequence>
<dbReference type="EMBL" id="HBUE01182309">
    <property type="protein sequence ID" value="CAG6521072.1"/>
    <property type="molecule type" value="Transcribed_RNA"/>
</dbReference>
<dbReference type="EMBL" id="HBUE01287928">
    <property type="protein sequence ID" value="CAG6572639.1"/>
    <property type="molecule type" value="Transcribed_RNA"/>
</dbReference>
<evidence type="ECO:0000256" key="1">
    <source>
        <dbReference type="SAM" id="MobiDB-lite"/>
    </source>
</evidence>
<protein>
    <submittedName>
        <fullName evidence="2">(northern house mosquito) hypothetical protein</fullName>
    </submittedName>
</protein>
<dbReference type="AlphaFoldDB" id="A0A8D8DYI8"/>
<reference evidence="2" key="1">
    <citation type="submission" date="2021-05" db="EMBL/GenBank/DDBJ databases">
        <authorList>
            <person name="Alioto T."/>
            <person name="Alioto T."/>
            <person name="Gomez Garrido J."/>
        </authorList>
    </citation>
    <scope>NUCLEOTIDE SEQUENCE</scope>
</reference>
<feature type="region of interest" description="Disordered" evidence="1">
    <location>
        <begin position="54"/>
        <end position="105"/>
    </location>
</feature>